<dbReference type="OrthoDB" id="7741116at2"/>
<proteinExistence type="predicted"/>
<reference evidence="2 3" key="1">
    <citation type="submission" date="2019-04" db="EMBL/GenBank/DDBJ databases">
        <authorList>
            <person name="Li J."/>
        </authorList>
    </citation>
    <scope>NUCLEOTIDE SEQUENCE [LARGE SCALE GENOMIC DNA]</scope>
    <source>
        <strain evidence="2 3">CCTCC AB2016182</strain>
    </source>
</reference>
<name>A0A4U0QEE1_9RHOB</name>
<gene>
    <name evidence="2" type="ORF">FA740_17820</name>
</gene>
<protein>
    <recommendedName>
        <fullName evidence="4">Porin family protein</fullName>
    </recommendedName>
</protein>
<keyword evidence="1" id="KW-0732">Signal</keyword>
<evidence type="ECO:0000313" key="3">
    <source>
        <dbReference type="Proteomes" id="UP000306223"/>
    </source>
</evidence>
<keyword evidence="3" id="KW-1185">Reference proteome</keyword>
<dbReference type="RefSeq" id="WP_136858179.1">
    <property type="nucleotide sequence ID" value="NZ_SUNH01000041.1"/>
</dbReference>
<comment type="caution">
    <text evidence="2">The sequence shown here is derived from an EMBL/GenBank/DDBJ whole genome shotgun (WGS) entry which is preliminary data.</text>
</comment>
<dbReference type="Proteomes" id="UP000306223">
    <property type="component" value="Unassembled WGS sequence"/>
</dbReference>
<dbReference type="AlphaFoldDB" id="A0A4U0QEE1"/>
<feature type="chain" id="PRO_5020466163" description="Porin family protein" evidence="1">
    <location>
        <begin position="23"/>
        <end position="192"/>
    </location>
</feature>
<feature type="signal peptide" evidence="1">
    <location>
        <begin position="1"/>
        <end position="22"/>
    </location>
</feature>
<accession>A0A4U0QEE1</accession>
<organism evidence="2 3">
    <name type="scientific">Paracoccus hibiscisoli</name>
    <dbReference type="NCBI Taxonomy" id="2023261"/>
    <lineage>
        <taxon>Bacteria</taxon>
        <taxon>Pseudomonadati</taxon>
        <taxon>Pseudomonadota</taxon>
        <taxon>Alphaproteobacteria</taxon>
        <taxon>Rhodobacterales</taxon>
        <taxon>Paracoccaceae</taxon>
        <taxon>Paracoccus</taxon>
    </lineage>
</organism>
<evidence type="ECO:0000313" key="2">
    <source>
        <dbReference type="EMBL" id="TJZ79861.1"/>
    </source>
</evidence>
<evidence type="ECO:0000256" key="1">
    <source>
        <dbReference type="SAM" id="SignalP"/>
    </source>
</evidence>
<sequence length="192" mass="20234">MNLGLLFACGLLAVTTVSPAAAADGYFLQADIGGQTQGVVASASRGDLSFGLNLSDYEGGRLGTLNATYAFALPGTATLRAGPTIGFTRDDGGNRETEFGIRSSFDRWSATSFGSTYFLGEASTPQRSWFLLSQVTLAPSNIGIELSRGGSENYRETTLAVQRRVGAGPVSLRLGYKLSSEELFAGFSINTF</sequence>
<dbReference type="EMBL" id="SUNH01000041">
    <property type="protein sequence ID" value="TJZ79861.1"/>
    <property type="molecule type" value="Genomic_DNA"/>
</dbReference>
<evidence type="ECO:0008006" key="4">
    <source>
        <dbReference type="Google" id="ProtNLM"/>
    </source>
</evidence>